<dbReference type="GO" id="GO:0019898">
    <property type="term" value="C:extrinsic component of membrane"/>
    <property type="evidence" value="ECO:0007669"/>
    <property type="project" value="InterPro"/>
</dbReference>
<dbReference type="GO" id="GO:1990281">
    <property type="term" value="C:efflux pump complex"/>
    <property type="evidence" value="ECO:0007669"/>
    <property type="project" value="TreeGrafter"/>
</dbReference>
<accession>V4Q0A1</accession>
<evidence type="ECO:0000313" key="15">
    <source>
        <dbReference type="Proteomes" id="UP000017837"/>
    </source>
</evidence>
<dbReference type="PANTHER" id="PTHR30469">
    <property type="entry name" value="MULTIDRUG RESISTANCE PROTEIN MDTA"/>
    <property type="match status" value="1"/>
</dbReference>
<dbReference type="Gene3D" id="2.40.420.20">
    <property type="match status" value="1"/>
</dbReference>
<dbReference type="GO" id="GO:0015562">
    <property type="term" value="F:efflux transmembrane transporter activity"/>
    <property type="evidence" value="ECO:0007669"/>
    <property type="project" value="TreeGrafter"/>
</dbReference>
<dbReference type="Gene3D" id="2.40.30.170">
    <property type="match status" value="1"/>
</dbReference>
<sequence>MTAALVAIIAIWLIFFNRPKPPELVTQAATMGNVEKTVLASGTLEPFKQVSVGAQVSGQVTKLAVALGDNVHTGDLIAEIDSQTQKNSLQTARAQLNNIAAQRASAQATLAQAQSNFTRQQTLYQADAGSKADYEAALATLKSAQASVDAANAQIQSANVSVNTANVNLGYTRILAPMDGTVIAIVTKEGQTVNANQSAPTIVGLGQLDKMTVKAEVSEADVAHVKAGMDVYFTTLGDPDKKYYAKLRSIEPAPTTFDPDTTTAASSSAIYYYAIFDVDNPDGTLRTTMTAQVDIVLEGAKNVLTIPSAALGRKGKDGGYSVMVANPKDKHKRPERRKITIGINDGTNVQVLSGLKDGEQVVIAQAASSSGSGASSSSRSGGGNRRNGGMGGPPPGGL</sequence>
<dbReference type="PATRIC" id="fig|1121022.4.peg.573"/>
<dbReference type="PANTHER" id="PTHR30469:SF33">
    <property type="entry name" value="SLR1207 PROTEIN"/>
    <property type="match status" value="1"/>
</dbReference>
<dbReference type="InterPro" id="IPR058624">
    <property type="entry name" value="MdtA-like_HH"/>
</dbReference>
<evidence type="ECO:0000256" key="3">
    <source>
        <dbReference type="ARBA" id="ARBA00022448"/>
    </source>
</evidence>
<dbReference type="EMBL" id="AWGB01000005">
    <property type="protein sequence ID" value="ESQ94051.1"/>
    <property type="molecule type" value="Genomic_DNA"/>
</dbReference>
<dbReference type="Gene3D" id="2.40.50.100">
    <property type="match status" value="1"/>
</dbReference>
<feature type="coiled-coil region" evidence="8">
    <location>
        <begin position="89"/>
        <end position="161"/>
    </location>
</feature>
<dbReference type="InterPro" id="IPR058626">
    <property type="entry name" value="MdtA-like_b-barrel"/>
</dbReference>
<keyword evidence="7" id="KW-0472">Membrane</keyword>
<dbReference type="STRING" id="1121022.GCA_000376105_01789"/>
<dbReference type="InterPro" id="IPR058625">
    <property type="entry name" value="MdtA-like_BSH"/>
</dbReference>
<feature type="domain" description="Multidrug resistance protein MdtA-like alpha-helical hairpin" evidence="10">
    <location>
        <begin position="95"/>
        <end position="172"/>
    </location>
</feature>
<keyword evidence="15" id="KW-1185">Reference proteome</keyword>
<feature type="domain" description="Multidrug resistance protein MdtA-like C-terminal permuted SH3" evidence="13">
    <location>
        <begin position="302"/>
        <end position="364"/>
    </location>
</feature>
<evidence type="ECO:0000259" key="12">
    <source>
        <dbReference type="Pfam" id="PF25944"/>
    </source>
</evidence>
<dbReference type="Pfam" id="PF25944">
    <property type="entry name" value="Beta-barrel_RND"/>
    <property type="match status" value="1"/>
</dbReference>
<reference evidence="14 15" key="1">
    <citation type="journal article" date="2014" name="Nature">
        <title>Sequential evolution of bacterial morphology by co-option of a developmental regulator.</title>
        <authorList>
            <person name="Jiang C."/>
            <person name="Brown P.J."/>
            <person name="Ducret A."/>
            <person name="Brun Y.V."/>
        </authorList>
    </citation>
    <scope>NUCLEOTIDE SEQUENCE [LARGE SCALE GENOMIC DNA]</scope>
    <source>
        <strain evidence="14 15">DSM 16100</strain>
    </source>
</reference>
<dbReference type="Pfam" id="PF25917">
    <property type="entry name" value="BSH_RND"/>
    <property type="match status" value="1"/>
</dbReference>
<keyword evidence="3" id="KW-0813">Transport</keyword>
<dbReference type="Pfam" id="PF25967">
    <property type="entry name" value="RND-MFP_C"/>
    <property type="match status" value="1"/>
</dbReference>
<dbReference type="GO" id="GO:1990961">
    <property type="term" value="P:xenobiotic detoxification by transmembrane export across the plasma membrane"/>
    <property type="evidence" value="ECO:0007669"/>
    <property type="project" value="InterPro"/>
</dbReference>
<dbReference type="InterPro" id="IPR030190">
    <property type="entry name" value="MacA_alpha-hairpin_sf"/>
</dbReference>
<feature type="domain" description="Multidrug resistance protein MdtA-like beta-barrel" evidence="12">
    <location>
        <begin position="211"/>
        <end position="296"/>
    </location>
</feature>
<evidence type="ECO:0000256" key="7">
    <source>
        <dbReference type="ARBA" id="ARBA00023136"/>
    </source>
</evidence>
<comment type="similarity">
    <text evidence="2">Belongs to the membrane fusion protein (MFP) (TC 8.A.1) family.</text>
</comment>
<dbReference type="eggNOG" id="COG0845">
    <property type="taxonomic scope" value="Bacteria"/>
</dbReference>
<evidence type="ECO:0000256" key="9">
    <source>
        <dbReference type="SAM" id="MobiDB-lite"/>
    </source>
</evidence>
<dbReference type="InterPro" id="IPR006143">
    <property type="entry name" value="RND_pump_MFP"/>
</dbReference>
<comment type="caution">
    <text evidence="14">The sequence shown here is derived from an EMBL/GenBank/DDBJ whole genome shotgun (WGS) entry which is preliminary data.</text>
</comment>
<dbReference type="Proteomes" id="UP000017837">
    <property type="component" value="Unassembled WGS sequence"/>
</dbReference>
<feature type="region of interest" description="Disordered" evidence="9">
    <location>
        <begin position="366"/>
        <end position="398"/>
    </location>
</feature>
<keyword evidence="5" id="KW-0997">Cell inner membrane</keyword>
<dbReference type="RefSeq" id="WP_018081455.1">
    <property type="nucleotide sequence ID" value="NZ_AQWM01000005.1"/>
</dbReference>
<keyword evidence="4" id="KW-1003">Cell membrane</keyword>
<dbReference type="AlphaFoldDB" id="V4Q0A1"/>
<evidence type="ECO:0000259" key="11">
    <source>
        <dbReference type="Pfam" id="PF25917"/>
    </source>
</evidence>
<dbReference type="NCBIfam" id="TIGR01730">
    <property type="entry name" value="RND_mfp"/>
    <property type="match status" value="1"/>
</dbReference>
<evidence type="ECO:0000256" key="1">
    <source>
        <dbReference type="ARBA" id="ARBA00004236"/>
    </source>
</evidence>
<feature type="domain" description="Multidrug resistance protein MdtA-like barrel-sandwich hybrid" evidence="11">
    <location>
        <begin position="49"/>
        <end position="203"/>
    </location>
</feature>
<keyword evidence="6 8" id="KW-0175">Coiled coil</keyword>
<evidence type="ECO:0000256" key="2">
    <source>
        <dbReference type="ARBA" id="ARBA00009477"/>
    </source>
</evidence>
<organism evidence="14 15">
    <name type="scientific">Asticcacaulis benevestitus DSM 16100 = ATCC BAA-896</name>
    <dbReference type="NCBI Taxonomy" id="1121022"/>
    <lineage>
        <taxon>Bacteria</taxon>
        <taxon>Pseudomonadati</taxon>
        <taxon>Pseudomonadota</taxon>
        <taxon>Alphaproteobacteria</taxon>
        <taxon>Caulobacterales</taxon>
        <taxon>Caulobacteraceae</taxon>
        <taxon>Asticcacaulis</taxon>
    </lineage>
</organism>
<comment type="subcellular location">
    <subcellularLocation>
        <location evidence="1">Cell membrane</location>
    </subcellularLocation>
</comment>
<evidence type="ECO:0000256" key="5">
    <source>
        <dbReference type="ARBA" id="ARBA00022519"/>
    </source>
</evidence>
<dbReference type="GO" id="GO:0030313">
    <property type="term" value="C:cell envelope"/>
    <property type="evidence" value="ECO:0007669"/>
    <property type="project" value="UniProtKB-SubCell"/>
</dbReference>
<evidence type="ECO:0000256" key="4">
    <source>
        <dbReference type="ARBA" id="ARBA00022475"/>
    </source>
</evidence>
<evidence type="ECO:0000256" key="8">
    <source>
        <dbReference type="SAM" id="Coils"/>
    </source>
</evidence>
<dbReference type="GO" id="GO:1990195">
    <property type="term" value="C:macrolide transmembrane transporter complex"/>
    <property type="evidence" value="ECO:0007669"/>
    <property type="project" value="InterPro"/>
</dbReference>
<gene>
    <name evidence="14" type="ORF">ABENE_02890</name>
</gene>
<feature type="compositionally biased region" description="Gly residues" evidence="9">
    <location>
        <begin position="380"/>
        <end position="391"/>
    </location>
</feature>
<dbReference type="InterPro" id="IPR058627">
    <property type="entry name" value="MdtA-like_C"/>
</dbReference>
<name>V4Q0A1_9CAUL</name>
<evidence type="ECO:0000256" key="6">
    <source>
        <dbReference type="ARBA" id="ARBA00023054"/>
    </source>
</evidence>
<evidence type="ECO:0000259" key="13">
    <source>
        <dbReference type="Pfam" id="PF25967"/>
    </source>
</evidence>
<evidence type="ECO:0000313" key="14">
    <source>
        <dbReference type="EMBL" id="ESQ94051.1"/>
    </source>
</evidence>
<dbReference type="Pfam" id="PF25876">
    <property type="entry name" value="HH_MFP_RND"/>
    <property type="match status" value="1"/>
</dbReference>
<evidence type="ECO:0000259" key="10">
    <source>
        <dbReference type="Pfam" id="PF25876"/>
    </source>
</evidence>
<feature type="compositionally biased region" description="Low complexity" evidence="9">
    <location>
        <begin position="366"/>
        <end position="379"/>
    </location>
</feature>
<proteinExistence type="inferred from homology"/>
<dbReference type="SUPFAM" id="SSF111369">
    <property type="entry name" value="HlyD-like secretion proteins"/>
    <property type="match status" value="1"/>
</dbReference>
<dbReference type="Gene3D" id="6.10.140.1990">
    <property type="match status" value="1"/>
</dbReference>
<protein>
    <submittedName>
        <fullName evidence="14">Uncharacterized protein</fullName>
    </submittedName>
</protein>